<dbReference type="InterPro" id="IPR045272">
    <property type="entry name" value="ANXUR1/2-like"/>
</dbReference>
<comment type="subcellular location">
    <subcellularLocation>
        <location evidence="1">Membrane</location>
        <topology evidence="1">Single-pass type I membrane protein</topology>
    </subcellularLocation>
</comment>
<dbReference type="InterPro" id="IPR024788">
    <property type="entry name" value="Malectin-like_Carb-bd_dom"/>
</dbReference>
<dbReference type="GO" id="GO:0005524">
    <property type="term" value="F:ATP binding"/>
    <property type="evidence" value="ECO:0007669"/>
    <property type="project" value="UniProtKB-UniRule"/>
</dbReference>
<dbReference type="PROSITE" id="PS00108">
    <property type="entry name" value="PROTEIN_KINASE_ST"/>
    <property type="match status" value="1"/>
</dbReference>
<feature type="transmembrane region" description="Helical" evidence="14">
    <location>
        <begin position="441"/>
        <end position="463"/>
    </location>
</feature>
<evidence type="ECO:0000256" key="8">
    <source>
        <dbReference type="ARBA" id="ARBA00022840"/>
    </source>
</evidence>
<evidence type="ECO:0000256" key="5">
    <source>
        <dbReference type="ARBA" id="ARBA00022729"/>
    </source>
</evidence>
<evidence type="ECO:0000256" key="11">
    <source>
        <dbReference type="ARBA" id="ARBA00023180"/>
    </source>
</evidence>
<dbReference type="InterPro" id="IPR001245">
    <property type="entry name" value="Ser-Thr/Tyr_kinase_cat_dom"/>
</dbReference>
<dbReference type="Gene3D" id="2.60.120.430">
    <property type="entry name" value="Galactose-binding lectin"/>
    <property type="match status" value="2"/>
</dbReference>
<keyword evidence="17" id="KW-1185">Reference proteome</keyword>
<dbReference type="Proteomes" id="UP001346149">
    <property type="component" value="Unassembled WGS sequence"/>
</dbReference>
<name>A0AAN7KS44_TRANT</name>
<evidence type="ECO:0000259" key="15">
    <source>
        <dbReference type="PROSITE" id="PS50011"/>
    </source>
</evidence>
<dbReference type="PROSITE" id="PS00107">
    <property type="entry name" value="PROTEIN_KINASE_ATP"/>
    <property type="match status" value="1"/>
</dbReference>
<dbReference type="FunFam" id="2.60.120.430:FF:000005">
    <property type="entry name" value="Putative receptor-like protein kinase"/>
    <property type="match status" value="1"/>
</dbReference>
<keyword evidence="6 12" id="KW-0547">Nucleotide-binding</keyword>
<dbReference type="GO" id="GO:0009506">
    <property type="term" value="C:plasmodesma"/>
    <property type="evidence" value="ECO:0007669"/>
    <property type="project" value="TreeGrafter"/>
</dbReference>
<keyword evidence="9 14" id="KW-1133">Transmembrane helix</keyword>
<dbReference type="PANTHER" id="PTHR27003:SF106">
    <property type="entry name" value="OS06G0126250 PROTEIN"/>
    <property type="match status" value="1"/>
</dbReference>
<keyword evidence="11" id="KW-0325">Glycoprotein</keyword>
<keyword evidence="2" id="KW-0723">Serine/threonine-protein kinase</keyword>
<keyword evidence="7" id="KW-0418">Kinase</keyword>
<dbReference type="InterPro" id="IPR008271">
    <property type="entry name" value="Ser/Thr_kinase_AS"/>
</dbReference>
<dbReference type="PROSITE" id="PS50011">
    <property type="entry name" value="PROTEIN_KINASE_DOM"/>
    <property type="match status" value="1"/>
</dbReference>
<dbReference type="SUPFAM" id="SSF56112">
    <property type="entry name" value="Protein kinase-like (PK-like)"/>
    <property type="match status" value="1"/>
</dbReference>
<dbReference type="EMBL" id="JAXQNO010000020">
    <property type="protein sequence ID" value="KAK4772005.1"/>
    <property type="molecule type" value="Genomic_DNA"/>
</dbReference>
<comment type="caution">
    <text evidence="16">The sequence shown here is derived from an EMBL/GenBank/DDBJ whole genome shotgun (WGS) entry which is preliminary data.</text>
</comment>
<dbReference type="FunFam" id="2.60.120.430:FF:000001">
    <property type="entry name" value="Receptor-like protein kinase FERONIA"/>
    <property type="match status" value="1"/>
</dbReference>
<protein>
    <recommendedName>
        <fullName evidence="15">Protein kinase domain-containing protein</fullName>
    </recommendedName>
</protein>
<evidence type="ECO:0000256" key="14">
    <source>
        <dbReference type="SAM" id="Phobius"/>
    </source>
</evidence>
<organism evidence="16 17">
    <name type="scientific">Trapa natans</name>
    <name type="common">Water chestnut</name>
    <dbReference type="NCBI Taxonomy" id="22666"/>
    <lineage>
        <taxon>Eukaryota</taxon>
        <taxon>Viridiplantae</taxon>
        <taxon>Streptophyta</taxon>
        <taxon>Embryophyta</taxon>
        <taxon>Tracheophyta</taxon>
        <taxon>Spermatophyta</taxon>
        <taxon>Magnoliopsida</taxon>
        <taxon>eudicotyledons</taxon>
        <taxon>Gunneridae</taxon>
        <taxon>Pentapetalae</taxon>
        <taxon>rosids</taxon>
        <taxon>malvids</taxon>
        <taxon>Myrtales</taxon>
        <taxon>Lythraceae</taxon>
        <taxon>Trapa</taxon>
    </lineage>
</organism>
<evidence type="ECO:0000256" key="7">
    <source>
        <dbReference type="ARBA" id="ARBA00022777"/>
    </source>
</evidence>
<dbReference type="GO" id="GO:0004714">
    <property type="term" value="F:transmembrane receptor protein tyrosine kinase activity"/>
    <property type="evidence" value="ECO:0007669"/>
    <property type="project" value="InterPro"/>
</dbReference>
<proteinExistence type="predicted"/>
<feature type="region of interest" description="Disordered" evidence="13">
    <location>
        <begin position="806"/>
        <end position="877"/>
    </location>
</feature>
<dbReference type="AlphaFoldDB" id="A0AAN7KS44"/>
<evidence type="ECO:0000256" key="6">
    <source>
        <dbReference type="ARBA" id="ARBA00022741"/>
    </source>
</evidence>
<accession>A0AAN7KS44</accession>
<dbReference type="Pfam" id="PF12819">
    <property type="entry name" value="Malectin_like"/>
    <property type="match status" value="1"/>
</dbReference>
<feature type="compositionally biased region" description="Basic and acidic residues" evidence="13">
    <location>
        <begin position="840"/>
        <end position="853"/>
    </location>
</feature>
<dbReference type="Pfam" id="PF07714">
    <property type="entry name" value="PK_Tyr_Ser-Thr"/>
    <property type="match status" value="1"/>
</dbReference>
<feature type="domain" description="Protein kinase" evidence="15">
    <location>
        <begin position="528"/>
        <end position="800"/>
    </location>
</feature>
<dbReference type="Gene3D" id="1.10.510.10">
    <property type="entry name" value="Transferase(Phosphotransferase) domain 1"/>
    <property type="match status" value="1"/>
</dbReference>
<evidence type="ECO:0000256" key="10">
    <source>
        <dbReference type="ARBA" id="ARBA00023136"/>
    </source>
</evidence>
<evidence type="ECO:0000256" key="9">
    <source>
        <dbReference type="ARBA" id="ARBA00022989"/>
    </source>
</evidence>
<evidence type="ECO:0000313" key="16">
    <source>
        <dbReference type="EMBL" id="KAK4772005.1"/>
    </source>
</evidence>
<evidence type="ECO:0000256" key="13">
    <source>
        <dbReference type="SAM" id="MobiDB-lite"/>
    </source>
</evidence>
<dbReference type="InterPro" id="IPR011009">
    <property type="entry name" value="Kinase-like_dom_sf"/>
</dbReference>
<feature type="binding site" evidence="12">
    <location>
        <position position="556"/>
    </location>
    <ligand>
        <name>ATP</name>
        <dbReference type="ChEBI" id="CHEBI:30616"/>
    </ligand>
</feature>
<evidence type="ECO:0000256" key="2">
    <source>
        <dbReference type="ARBA" id="ARBA00022527"/>
    </source>
</evidence>
<dbReference type="GO" id="GO:0004674">
    <property type="term" value="F:protein serine/threonine kinase activity"/>
    <property type="evidence" value="ECO:0007669"/>
    <property type="project" value="UniProtKB-KW"/>
</dbReference>
<dbReference type="CDD" id="cd14066">
    <property type="entry name" value="STKc_IRAK"/>
    <property type="match status" value="1"/>
</dbReference>
<keyword evidence="5" id="KW-0732">Signal</keyword>
<keyword evidence="3" id="KW-0808">Transferase</keyword>
<evidence type="ECO:0000256" key="3">
    <source>
        <dbReference type="ARBA" id="ARBA00022679"/>
    </source>
</evidence>
<dbReference type="SMART" id="SM00220">
    <property type="entry name" value="S_TKc"/>
    <property type="match status" value="1"/>
</dbReference>
<evidence type="ECO:0000256" key="12">
    <source>
        <dbReference type="PROSITE-ProRule" id="PRU10141"/>
    </source>
</evidence>
<evidence type="ECO:0000256" key="1">
    <source>
        <dbReference type="ARBA" id="ARBA00004479"/>
    </source>
</evidence>
<reference evidence="16 17" key="1">
    <citation type="journal article" date="2023" name="Hortic Res">
        <title>Pangenome of water caltrop reveals structural variations and asymmetric subgenome divergence after allopolyploidization.</title>
        <authorList>
            <person name="Zhang X."/>
            <person name="Chen Y."/>
            <person name="Wang L."/>
            <person name="Yuan Y."/>
            <person name="Fang M."/>
            <person name="Shi L."/>
            <person name="Lu R."/>
            <person name="Comes H.P."/>
            <person name="Ma Y."/>
            <person name="Chen Y."/>
            <person name="Huang G."/>
            <person name="Zhou Y."/>
            <person name="Zheng Z."/>
            <person name="Qiu Y."/>
        </authorList>
    </citation>
    <scope>NUCLEOTIDE SEQUENCE [LARGE SCALE GENOMIC DNA]</scope>
    <source>
        <strain evidence="16">F231</strain>
    </source>
</reference>
<gene>
    <name evidence="16" type="ORF">SAY86_013780</name>
</gene>
<dbReference type="FunFam" id="3.30.200.20:FF:000039">
    <property type="entry name" value="receptor-like protein kinase FERONIA"/>
    <property type="match status" value="1"/>
</dbReference>
<dbReference type="InterPro" id="IPR000719">
    <property type="entry name" value="Prot_kinase_dom"/>
</dbReference>
<feature type="compositionally biased region" description="Polar residues" evidence="13">
    <location>
        <begin position="857"/>
        <end position="868"/>
    </location>
</feature>
<sequence>MKIENSKWKNNPSTIGIQFLSSRSSASPPNMAAAIFLLALSLALPSASSTVAFSPKDNILIVCGANSLVNLPDGRIFKTDMGSAGYLQAKDDVHVSTEPGKGLPSPLCQTARIFQSEATYSFHLTGAGWHWIRLHFYPMNSTEHDLKTAMFSVSTDDVVLLHRFSIDANQTSSYVVKEYLLNVTQPQINLKFAPVSNSFAFINAIELVSAPDYLIPDSGSSLFPVQAYEGLNRFNYQFVYRLNVGGPPITSQNDTLGRLWENDGSYIKNKAMAANVSVPANVVKFPEDFPALIAPASVYSSAVRMADAETQQPNFNITWEFKADPNFDHMVRLHFCDIVSKSLNDLYFNVYINGKMAISGLDLSSLTNGLAVPYYKDIVVNSTLMSDSLTVQIGPMKQDTGSVNAILNGVEVLRMSSSVNSLDGEFGVDGKKAGMINRGTVAAVGFTMMFGAFVGLGAMVIKWHKRPQDWQKRNSFSSWLLPVHAGDTSFMSGSKTSLGSHKSGMYSTTFGLGRYFSFAEIQEATKNFDSNGVIGVGGFGNVYLGTIDEGTQVAIKRGNPHSEQGITEFQTEIQMLSKLRHRHLVSLIGYCDENSEMILVYEYMSNGPFRDHIYGKNLPPLSWKQRLEICIGSARGLHYLHTGTAQGIIHRDVKTTNILLDDNLVAKVADFGLSKDAAIGQGHVSTAVKGSFGYLDPEYFRRQQLTEKSDVYSFGVVLLEALCARPALNPQLPREQVNLAEWAMQWKRKGLLAKIIDPHLQGSINPESLKKFAEAAEKCLAEHGVDRPSMGDVLWNLEYALQLQEAFTEGKSEEESEESPEAMAASPTVSSPLPAADPAVETREPEGETRGNDLADIQNTEHSGTNMFAQFAHLEGR</sequence>
<dbReference type="Gene3D" id="3.30.200.20">
    <property type="entry name" value="Phosphorylase Kinase, domain 1"/>
    <property type="match status" value="1"/>
</dbReference>
<dbReference type="GO" id="GO:0005886">
    <property type="term" value="C:plasma membrane"/>
    <property type="evidence" value="ECO:0007669"/>
    <property type="project" value="TreeGrafter"/>
</dbReference>
<keyword evidence="4 14" id="KW-0812">Transmembrane</keyword>
<dbReference type="PANTHER" id="PTHR27003">
    <property type="entry name" value="OS07G0166700 PROTEIN"/>
    <property type="match status" value="1"/>
</dbReference>
<keyword evidence="10 14" id="KW-0472">Membrane</keyword>
<dbReference type="FunFam" id="1.10.510.10:FF:000058">
    <property type="entry name" value="Receptor-like protein kinase FERONIA"/>
    <property type="match status" value="1"/>
</dbReference>
<keyword evidence="8 12" id="KW-0067">ATP-binding</keyword>
<dbReference type="InterPro" id="IPR017441">
    <property type="entry name" value="Protein_kinase_ATP_BS"/>
</dbReference>
<evidence type="ECO:0000313" key="17">
    <source>
        <dbReference type="Proteomes" id="UP001346149"/>
    </source>
</evidence>
<evidence type="ECO:0000256" key="4">
    <source>
        <dbReference type="ARBA" id="ARBA00022692"/>
    </source>
</evidence>